<accession>A0A2A2AXC1</accession>
<dbReference type="EMBL" id="NSJE01000014">
    <property type="protein sequence ID" value="PAT42413.1"/>
    <property type="molecule type" value="Genomic_DNA"/>
</dbReference>
<gene>
    <name evidence="1" type="ORF">CK621_09575</name>
</gene>
<dbReference type="Proteomes" id="UP000218439">
    <property type="component" value="Unassembled WGS sequence"/>
</dbReference>
<sequence length="78" mass="8689">MSIDGGEALSCVYRHNANANAIGNGHIKHFGRPRILLQITQSQIQIGLIFIRDGWKFGTIVWIIRKIPVAIKLTHGVD</sequence>
<evidence type="ECO:0000313" key="1">
    <source>
        <dbReference type="EMBL" id="PAT42413.1"/>
    </source>
</evidence>
<evidence type="ECO:0000313" key="2">
    <source>
        <dbReference type="Proteomes" id="UP000218439"/>
    </source>
</evidence>
<reference evidence="1 2" key="1">
    <citation type="submission" date="2017-08" db="EMBL/GenBank/DDBJ databases">
        <title>WGS of Clinical strains of the CDC Group NO-1 linked to zoonotic infections in humans.</title>
        <authorList>
            <person name="Bernier A.-M."/>
            <person name="Bernard K."/>
        </authorList>
    </citation>
    <scope>NUCLEOTIDE SEQUENCE [LARGE SCALE GENOMIC DNA]</scope>
    <source>
        <strain evidence="1 2">NML120219</strain>
    </source>
</reference>
<comment type="caution">
    <text evidence="1">The sequence shown here is derived from an EMBL/GenBank/DDBJ whole genome shotgun (WGS) entry which is preliminary data.</text>
</comment>
<organism evidence="1 2">
    <name type="scientific">Vandammella animalimorsus</name>
    <dbReference type="NCBI Taxonomy" id="2029117"/>
    <lineage>
        <taxon>Bacteria</taxon>
        <taxon>Pseudomonadati</taxon>
        <taxon>Pseudomonadota</taxon>
        <taxon>Betaproteobacteria</taxon>
        <taxon>Burkholderiales</taxon>
        <taxon>Comamonadaceae</taxon>
        <taxon>Vandammella</taxon>
    </lineage>
</organism>
<protein>
    <submittedName>
        <fullName evidence="1">Uncharacterized protein</fullName>
    </submittedName>
</protein>
<name>A0A2A2AXC1_9BURK</name>
<proteinExistence type="predicted"/>
<dbReference type="AlphaFoldDB" id="A0A2A2AXC1"/>